<feature type="domain" description="Nudix hydrolase" evidence="2">
    <location>
        <begin position="45"/>
        <end position="183"/>
    </location>
</feature>
<dbReference type="PROSITE" id="PS51462">
    <property type="entry name" value="NUDIX"/>
    <property type="match status" value="1"/>
</dbReference>
<accession>A0A2S6HTF9</accession>
<evidence type="ECO:0000256" key="1">
    <source>
        <dbReference type="ARBA" id="ARBA00005582"/>
    </source>
</evidence>
<dbReference type="InterPro" id="IPR000086">
    <property type="entry name" value="NUDIX_hydrolase_dom"/>
</dbReference>
<evidence type="ECO:0000259" key="2">
    <source>
        <dbReference type="PROSITE" id="PS51462"/>
    </source>
</evidence>
<gene>
    <name evidence="3" type="ORF">BXY41_105264</name>
</gene>
<sequence length="192" mass="22389">MKDERTLKKELEEFVPINKQEEADKKLILKCLSEGDRIFFRENEEAHLSASGWVVNQAMDRVLMAYHNIYHSWAWTGGHADGEKDLLSVAIREAREETGIKTVTPVMDQIFSLEVLTVDGHEKKGLYVPSHLHLNVTYLLKGDDREEIRTKEDENSKVGWFSLKDCLEAVNEPWMKERIYKKLIEKMENLKI</sequence>
<dbReference type="RefSeq" id="WP_104437026.1">
    <property type="nucleotide sequence ID" value="NZ_PTJA01000005.1"/>
</dbReference>
<proteinExistence type="inferred from homology"/>
<keyword evidence="4" id="KW-1185">Reference proteome</keyword>
<comment type="caution">
    <text evidence="3">The sequence shown here is derived from an EMBL/GenBank/DDBJ whole genome shotgun (WGS) entry which is preliminary data.</text>
</comment>
<comment type="similarity">
    <text evidence="1">Belongs to the Nudix hydrolase family.</text>
</comment>
<dbReference type="SUPFAM" id="SSF55811">
    <property type="entry name" value="Nudix"/>
    <property type="match status" value="1"/>
</dbReference>
<evidence type="ECO:0000313" key="4">
    <source>
        <dbReference type="Proteomes" id="UP000237749"/>
    </source>
</evidence>
<dbReference type="InterPro" id="IPR015797">
    <property type="entry name" value="NUDIX_hydrolase-like_dom_sf"/>
</dbReference>
<dbReference type="Proteomes" id="UP000237749">
    <property type="component" value="Unassembled WGS sequence"/>
</dbReference>
<protein>
    <submittedName>
        <fullName evidence="3">ADP-ribose pyrophosphatase YjhB (NUDIX family)</fullName>
    </submittedName>
</protein>
<dbReference type="Pfam" id="PF00293">
    <property type="entry name" value="NUDIX"/>
    <property type="match status" value="1"/>
</dbReference>
<dbReference type="PANTHER" id="PTHR43736:SF1">
    <property type="entry name" value="DIHYDRONEOPTERIN TRIPHOSPHATE DIPHOSPHATASE"/>
    <property type="match status" value="1"/>
</dbReference>
<evidence type="ECO:0000313" key="3">
    <source>
        <dbReference type="EMBL" id="PPK81045.1"/>
    </source>
</evidence>
<dbReference type="AlphaFoldDB" id="A0A2S6HTF9"/>
<dbReference type="PANTHER" id="PTHR43736">
    <property type="entry name" value="ADP-RIBOSE PYROPHOSPHATASE"/>
    <property type="match status" value="1"/>
</dbReference>
<name>A0A2S6HTF9_9FIRM</name>
<dbReference type="CDD" id="cd03674">
    <property type="entry name" value="NUDIX_Hydrolase"/>
    <property type="match status" value="1"/>
</dbReference>
<dbReference type="OrthoDB" id="9787880at2"/>
<dbReference type="EMBL" id="PTJA01000005">
    <property type="protein sequence ID" value="PPK81045.1"/>
    <property type="molecule type" value="Genomic_DNA"/>
</dbReference>
<reference evidence="3 4" key="1">
    <citation type="submission" date="2018-02" db="EMBL/GenBank/DDBJ databases">
        <title>Genomic Encyclopedia of Archaeal and Bacterial Type Strains, Phase II (KMG-II): from individual species to whole genera.</title>
        <authorList>
            <person name="Goeker M."/>
        </authorList>
    </citation>
    <scope>NUCLEOTIDE SEQUENCE [LARGE SCALE GENOMIC DNA]</scope>
    <source>
        <strain evidence="3 4">DSM 3808</strain>
    </source>
</reference>
<organism evidence="3 4">
    <name type="scientific">Lacrimispora xylanisolvens</name>
    <dbReference type="NCBI Taxonomy" id="384636"/>
    <lineage>
        <taxon>Bacteria</taxon>
        <taxon>Bacillati</taxon>
        <taxon>Bacillota</taxon>
        <taxon>Clostridia</taxon>
        <taxon>Lachnospirales</taxon>
        <taxon>Lachnospiraceae</taxon>
        <taxon>Lacrimispora</taxon>
    </lineage>
</organism>
<dbReference type="Gene3D" id="3.90.79.10">
    <property type="entry name" value="Nucleoside Triphosphate Pyrophosphohydrolase"/>
    <property type="match status" value="1"/>
</dbReference>